<keyword evidence="1" id="KW-0238">DNA-binding</keyword>
<protein>
    <submittedName>
        <fullName evidence="3">XRE family transcriptional regulator</fullName>
    </submittedName>
</protein>
<gene>
    <name evidence="3" type="ORF">FAJ34_05785</name>
</gene>
<dbReference type="InterPro" id="IPR001387">
    <property type="entry name" value="Cro/C1-type_HTH"/>
</dbReference>
<dbReference type="AlphaFoldDB" id="A0A4T2H6V7"/>
<dbReference type="InterPro" id="IPR010982">
    <property type="entry name" value="Lambda_DNA-bd_dom_sf"/>
</dbReference>
<organism evidence="3 4">
    <name type="scientific">Streptococcus suis</name>
    <dbReference type="NCBI Taxonomy" id="1307"/>
    <lineage>
        <taxon>Bacteria</taxon>
        <taxon>Bacillati</taxon>
        <taxon>Bacillota</taxon>
        <taxon>Bacilli</taxon>
        <taxon>Lactobacillales</taxon>
        <taxon>Streptococcaceae</taxon>
        <taxon>Streptococcus</taxon>
    </lineage>
</organism>
<name>A0A4T2H6V7_STRSU</name>
<dbReference type="Pfam" id="PF01381">
    <property type="entry name" value="HTH_3"/>
    <property type="match status" value="1"/>
</dbReference>
<proteinExistence type="predicted"/>
<accession>A0A4T2H6V7</accession>
<evidence type="ECO:0000256" key="1">
    <source>
        <dbReference type="ARBA" id="ARBA00023125"/>
    </source>
</evidence>
<sequence>MLGTRLQTLRIDNKKNKEELSIYLNMTVDAYSRYETGKRQPSVDNLVKIAIFYGVSLDYLLGREDIEIPVFDRSQVVCYKDLVDLGINGKLAHGIISQIDSNKLFEKRIRRSADDKTKFVEKEEVRELLELLAGLI</sequence>
<dbReference type="EMBL" id="SSXP01000006">
    <property type="protein sequence ID" value="TII07866.1"/>
    <property type="molecule type" value="Genomic_DNA"/>
</dbReference>
<evidence type="ECO:0000313" key="4">
    <source>
        <dbReference type="Proteomes" id="UP000305768"/>
    </source>
</evidence>
<dbReference type="SUPFAM" id="SSF47413">
    <property type="entry name" value="lambda repressor-like DNA-binding domains"/>
    <property type="match status" value="1"/>
</dbReference>
<dbReference type="PROSITE" id="PS50943">
    <property type="entry name" value="HTH_CROC1"/>
    <property type="match status" value="1"/>
</dbReference>
<dbReference type="PANTHER" id="PTHR46558:SF14">
    <property type="entry name" value="HTH-TYPE TRANSCRIPTIONAL REGULATOR ANSR"/>
    <property type="match status" value="1"/>
</dbReference>
<reference evidence="3 4" key="1">
    <citation type="submission" date="2019-04" db="EMBL/GenBank/DDBJ databases">
        <title>Genome analysis of Streptococcus suis strain WUSS425.</title>
        <authorList>
            <person name="Chen H."/>
            <person name="Gao X."/>
            <person name="Wu Z."/>
        </authorList>
    </citation>
    <scope>NUCLEOTIDE SEQUENCE [LARGE SCALE GENOMIC DNA]</scope>
    <source>
        <strain evidence="3 4">WUSS425</strain>
    </source>
</reference>
<evidence type="ECO:0000313" key="3">
    <source>
        <dbReference type="EMBL" id="TII07866.1"/>
    </source>
</evidence>
<dbReference type="Gene3D" id="1.10.260.40">
    <property type="entry name" value="lambda repressor-like DNA-binding domains"/>
    <property type="match status" value="1"/>
</dbReference>
<dbReference type="CDD" id="cd00093">
    <property type="entry name" value="HTH_XRE"/>
    <property type="match status" value="1"/>
</dbReference>
<dbReference type="RefSeq" id="WP_105242260.1">
    <property type="nucleotide sequence ID" value="NZ_JARQOJ010000005.1"/>
</dbReference>
<evidence type="ECO:0000259" key="2">
    <source>
        <dbReference type="PROSITE" id="PS50943"/>
    </source>
</evidence>
<dbReference type="PANTHER" id="PTHR46558">
    <property type="entry name" value="TRACRIPTIONAL REGULATORY PROTEIN-RELATED-RELATED"/>
    <property type="match status" value="1"/>
</dbReference>
<dbReference type="SMART" id="SM00530">
    <property type="entry name" value="HTH_XRE"/>
    <property type="match status" value="1"/>
</dbReference>
<comment type="caution">
    <text evidence="3">The sequence shown here is derived from an EMBL/GenBank/DDBJ whole genome shotgun (WGS) entry which is preliminary data.</text>
</comment>
<dbReference type="Proteomes" id="UP000305768">
    <property type="component" value="Unassembled WGS sequence"/>
</dbReference>
<dbReference type="GO" id="GO:0003677">
    <property type="term" value="F:DNA binding"/>
    <property type="evidence" value="ECO:0007669"/>
    <property type="project" value="UniProtKB-KW"/>
</dbReference>
<feature type="domain" description="HTH cro/C1-type" evidence="2">
    <location>
        <begin position="6"/>
        <end position="60"/>
    </location>
</feature>